<comment type="caution">
    <text evidence="1">The sequence shown here is derived from an EMBL/GenBank/DDBJ whole genome shotgun (WGS) entry which is preliminary data.</text>
</comment>
<sequence>VKWNVDKPGLERMGLEAKGTTSKEGCMRKTSIACPEVMVDGNSEEEEERL</sequence>
<dbReference type="EMBL" id="CAJVPI010002344">
    <property type="protein sequence ID" value="CAG8641482.1"/>
    <property type="molecule type" value="Genomic_DNA"/>
</dbReference>
<dbReference type="Proteomes" id="UP000789739">
    <property type="component" value="Unassembled WGS sequence"/>
</dbReference>
<feature type="non-terminal residue" evidence="1">
    <location>
        <position position="1"/>
    </location>
</feature>
<keyword evidence="2" id="KW-1185">Reference proteome</keyword>
<dbReference type="AlphaFoldDB" id="A0A9N9DKA3"/>
<evidence type="ECO:0000313" key="2">
    <source>
        <dbReference type="Proteomes" id="UP000789739"/>
    </source>
</evidence>
<proteinExistence type="predicted"/>
<protein>
    <submittedName>
        <fullName evidence="1">8216_t:CDS:1</fullName>
    </submittedName>
</protein>
<accession>A0A9N9DKA3</accession>
<reference evidence="1" key="1">
    <citation type="submission" date="2021-06" db="EMBL/GenBank/DDBJ databases">
        <authorList>
            <person name="Kallberg Y."/>
            <person name="Tangrot J."/>
            <person name="Rosling A."/>
        </authorList>
    </citation>
    <scope>NUCLEOTIDE SEQUENCE</scope>
    <source>
        <strain evidence="1">BR232B</strain>
    </source>
</reference>
<organism evidence="1 2">
    <name type="scientific">Paraglomus brasilianum</name>
    <dbReference type="NCBI Taxonomy" id="144538"/>
    <lineage>
        <taxon>Eukaryota</taxon>
        <taxon>Fungi</taxon>
        <taxon>Fungi incertae sedis</taxon>
        <taxon>Mucoromycota</taxon>
        <taxon>Glomeromycotina</taxon>
        <taxon>Glomeromycetes</taxon>
        <taxon>Paraglomerales</taxon>
        <taxon>Paraglomeraceae</taxon>
        <taxon>Paraglomus</taxon>
    </lineage>
</organism>
<evidence type="ECO:0000313" key="1">
    <source>
        <dbReference type="EMBL" id="CAG8641482.1"/>
    </source>
</evidence>
<gene>
    <name evidence="1" type="ORF">PBRASI_LOCUS9797</name>
</gene>
<name>A0A9N9DKA3_9GLOM</name>